<proteinExistence type="predicted"/>
<feature type="region of interest" description="Disordered" evidence="1">
    <location>
        <begin position="51"/>
        <end position="82"/>
    </location>
</feature>
<gene>
    <name evidence="2" type="ORF">Aglo03_23230</name>
</gene>
<protein>
    <submittedName>
        <fullName evidence="2">Uncharacterized protein</fullName>
    </submittedName>
</protein>
<reference evidence="2" key="1">
    <citation type="submission" date="2023-02" db="EMBL/GenBank/DDBJ databases">
        <title>Actinokineospora globicatena NBRC 15670.</title>
        <authorList>
            <person name="Ichikawa N."/>
            <person name="Sato H."/>
            <person name="Tonouchi N."/>
        </authorList>
    </citation>
    <scope>NUCLEOTIDE SEQUENCE</scope>
    <source>
        <strain evidence="2">NBRC 15670</strain>
    </source>
</reference>
<sequence>MVVGHPDFQPDLTATEVHETLRVINSHLSRVEIITYQQLLDRAGRVLDLVGKPEGEPTRSGGLPLPAEDQLQPDVEPQPSHR</sequence>
<dbReference type="EMBL" id="BSSD01000003">
    <property type="protein sequence ID" value="GLW91507.1"/>
    <property type="molecule type" value="Genomic_DNA"/>
</dbReference>
<keyword evidence="3" id="KW-1185">Reference proteome</keyword>
<evidence type="ECO:0000313" key="2">
    <source>
        <dbReference type="EMBL" id="GLW91507.1"/>
    </source>
</evidence>
<comment type="caution">
    <text evidence="2">The sequence shown here is derived from an EMBL/GenBank/DDBJ whole genome shotgun (WGS) entry which is preliminary data.</text>
</comment>
<evidence type="ECO:0000313" key="3">
    <source>
        <dbReference type="Proteomes" id="UP001165042"/>
    </source>
</evidence>
<dbReference type="RefSeq" id="WP_285610310.1">
    <property type="nucleotide sequence ID" value="NZ_BSSD01000003.1"/>
</dbReference>
<name>A0A9W6QMY6_9PSEU</name>
<organism evidence="2 3">
    <name type="scientific">Actinokineospora globicatena</name>
    <dbReference type="NCBI Taxonomy" id="103729"/>
    <lineage>
        <taxon>Bacteria</taxon>
        <taxon>Bacillati</taxon>
        <taxon>Actinomycetota</taxon>
        <taxon>Actinomycetes</taxon>
        <taxon>Pseudonocardiales</taxon>
        <taxon>Pseudonocardiaceae</taxon>
        <taxon>Actinokineospora</taxon>
    </lineage>
</organism>
<dbReference type="AlphaFoldDB" id="A0A9W6QMY6"/>
<accession>A0A9W6QMY6</accession>
<evidence type="ECO:0000256" key="1">
    <source>
        <dbReference type="SAM" id="MobiDB-lite"/>
    </source>
</evidence>
<dbReference type="Proteomes" id="UP001165042">
    <property type="component" value="Unassembled WGS sequence"/>
</dbReference>